<dbReference type="RefSeq" id="WP_163299425.1">
    <property type="nucleotide sequence ID" value="NZ_JAAGRR010000149.1"/>
</dbReference>
<evidence type="ECO:0000313" key="2">
    <source>
        <dbReference type="EMBL" id="NDY43316.1"/>
    </source>
</evidence>
<accession>A0A6N9TXV9</accession>
<gene>
    <name evidence="2" type="ORF">G3N55_10745</name>
</gene>
<feature type="chain" id="PRO_5027076263" description="Lipoprotein" evidence="1">
    <location>
        <begin position="24"/>
        <end position="153"/>
    </location>
</feature>
<dbReference type="Proteomes" id="UP000469346">
    <property type="component" value="Unassembled WGS sequence"/>
</dbReference>
<reference evidence="2 3" key="1">
    <citation type="submission" date="2020-02" db="EMBL/GenBank/DDBJ databases">
        <title>Comparative genomics of sulfur disproportionating microorganisms.</title>
        <authorList>
            <person name="Ward L.M."/>
            <person name="Bertran E."/>
            <person name="Johnston D.T."/>
        </authorList>
    </citation>
    <scope>NUCLEOTIDE SEQUENCE [LARGE SCALE GENOMIC DNA]</scope>
    <source>
        <strain evidence="2 3">DSM 100025</strain>
    </source>
</reference>
<evidence type="ECO:0000256" key="1">
    <source>
        <dbReference type="SAM" id="SignalP"/>
    </source>
</evidence>
<protein>
    <recommendedName>
        <fullName evidence="4">Lipoprotein</fullName>
    </recommendedName>
</protein>
<sequence>MKHNLKVLLLMFMATFIVGCAISEDGTLRDSKGVIVSSSKEEISQTQRTLLNEEIPNNLPASAEGGVIFDGKVISVDINPSGLYTTLFEVDRVLFGDLKGEKKVVVRSPSPNKTGIDFKKGETYRVFAVYLDGSYRTWDWLGSVKIDNGNLAK</sequence>
<dbReference type="PROSITE" id="PS51257">
    <property type="entry name" value="PROKAR_LIPOPROTEIN"/>
    <property type="match status" value="1"/>
</dbReference>
<evidence type="ECO:0000313" key="3">
    <source>
        <dbReference type="Proteomes" id="UP000469346"/>
    </source>
</evidence>
<evidence type="ECO:0008006" key="4">
    <source>
        <dbReference type="Google" id="ProtNLM"/>
    </source>
</evidence>
<dbReference type="EMBL" id="JAAGRR010000149">
    <property type="protein sequence ID" value="NDY43316.1"/>
    <property type="molecule type" value="Genomic_DNA"/>
</dbReference>
<proteinExistence type="predicted"/>
<feature type="signal peptide" evidence="1">
    <location>
        <begin position="1"/>
        <end position="23"/>
    </location>
</feature>
<dbReference type="AlphaFoldDB" id="A0A6N9TXV9"/>
<organism evidence="2 3">
    <name type="scientific">Dissulfurirhabdus thermomarina</name>
    <dbReference type="NCBI Taxonomy" id="1765737"/>
    <lineage>
        <taxon>Bacteria</taxon>
        <taxon>Deltaproteobacteria</taxon>
        <taxon>Dissulfurirhabdaceae</taxon>
        <taxon>Dissulfurirhabdus</taxon>
    </lineage>
</organism>
<comment type="caution">
    <text evidence="2">The sequence shown here is derived from an EMBL/GenBank/DDBJ whole genome shotgun (WGS) entry which is preliminary data.</text>
</comment>
<keyword evidence="3" id="KW-1185">Reference proteome</keyword>
<keyword evidence="1" id="KW-0732">Signal</keyword>
<name>A0A6N9TXV9_DISTH</name>